<comment type="caution">
    <text evidence="1">The sequence shown here is derived from an EMBL/GenBank/DDBJ whole genome shotgun (WGS) entry which is preliminary data.</text>
</comment>
<accession>A0A9P4KEZ1</accession>
<name>A0A9P4KEZ1_9PLEO</name>
<dbReference type="Proteomes" id="UP000800093">
    <property type="component" value="Unassembled WGS sequence"/>
</dbReference>
<gene>
    <name evidence="1" type="ORF">CC78DRAFT_577178</name>
</gene>
<proteinExistence type="predicted"/>
<dbReference type="EMBL" id="ML986591">
    <property type="protein sequence ID" value="KAF2267466.1"/>
    <property type="molecule type" value="Genomic_DNA"/>
</dbReference>
<reference evidence="2" key="1">
    <citation type="journal article" date="2020" name="Stud. Mycol.">
        <title>101 Dothideomycetes genomes: A test case for predicting lifestyles and emergence of pathogens.</title>
        <authorList>
            <person name="Haridas S."/>
            <person name="Albert R."/>
            <person name="Binder M."/>
            <person name="Bloem J."/>
            <person name="LaButti K."/>
            <person name="Salamov A."/>
            <person name="Andreopoulos B."/>
            <person name="Baker S."/>
            <person name="Barry K."/>
            <person name="Bills G."/>
            <person name="Bluhm B."/>
            <person name="Cannon C."/>
            <person name="Castanera R."/>
            <person name="Culley D."/>
            <person name="Daum C."/>
            <person name="Ezra D."/>
            <person name="Gonzalez J."/>
            <person name="Henrissat B."/>
            <person name="Kuo A."/>
            <person name="Liang C."/>
            <person name="Lipzen A."/>
            <person name="Lutzoni F."/>
            <person name="Magnuson J."/>
            <person name="Mondo S."/>
            <person name="Nolan M."/>
            <person name="Ohm R."/>
            <person name="Pangilinan J."/>
            <person name="Park H.-J."/>
            <person name="Ramirez L."/>
            <person name="Alfaro M."/>
            <person name="Sun H."/>
            <person name="Tritt A."/>
            <person name="Yoshinaga Y."/>
            <person name="Zwiers L.-H."/>
            <person name="Turgeon B."/>
            <person name="Goodwin S."/>
            <person name="Spatafora J."/>
            <person name="Crous P."/>
            <person name="Grigoriev I."/>
        </authorList>
    </citation>
    <scope>NUCLEOTIDE SEQUENCE [LARGE SCALE GENOMIC DNA]</scope>
    <source>
        <strain evidence="2">CBS 304.66</strain>
    </source>
</reference>
<dbReference type="AlphaFoldDB" id="A0A9P4KEZ1"/>
<protein>
    <submittedName>
        <fullName evidence="1">Uncharacterized protein</fullName>
    </submittedName>
</protein>
<keyword evidence="2" id="KW-1185">Reference proteome</keyword>
<organism evidence="1 2">
    <name type="scientific">Lojkania enalia</name>
    <dbReference type="NCBI Taxonomy" id="147567"/>
    <lineage>
        <taxon>Eukaryota</taxon>
        <taxon>Fungi</taxon>
        <taxon>Dikarya</taxon>
        <taxon>Ascomycota</taxon>
        <taxon>Pezizomycotina</taxon>
        <taxon>Dothideomycetes</taxon>
        <taxon>Pleosporomycetidae</taxon>
        <taxon>Pleosporales</taxon>
        <taxon>Pleosporales incertae sedis</taxon>
        <taxon>Lojkania</taxon>
    </lineage>
</organism>
<sequence length="77" mass="9011">MTFRRGIMPIEFFVSFQDRDQFFGSGAAGQNENWGEIIQAGKQFHSSESIILWAYLCHKNDQWYSWKYWTPIGPMAG</sequence>
<evidence type="ECO:0000313" key="1">
    <source>
        <dbReference type="EMBL" id="KAF2267466.1"/>
    </source>
</evidence>
<evidence type="ECO:0000313" key="2">
    <source>
        <dbReference type="Proteomes" id="UP000800093"/>
    </source>
</evidence>